<keyword evidence="3" id="KW-1185">Reference proteome</keyword>
<evidence type="ECO:0000313" key="3">
    <source>
        <dbReference type="Proteomes" id="UP000194464"/>
    </source>
</evidence>
<sequence>MYTISMLFLFLAVYAFLGWIAEVLYVLVRERSLQNRGFLTGPTVPIYGFGAIALILLVYPYVSNPFLVFIASVAITSTLEFVTHLVLDKAFHIKLWDYSPRRFNLQGRICLENSLLFGLLGVLLIYVIHPPLVRLLVAIPHDVAIAVAWALIGILLVDAAHSITTLAKLRPVLAEVSGTLAQTHDRIERGVIQLEQTIEERRSTGDFARLATLGRLMKAFPNAKSSTRDPSTKPHPST</sequence>
<evidence type="ECO:0000256" key="1">
    <source>
        <dbReference type="SAM" id="Phobius"/>
    </source>
</evidence>
<dbReference type="Pfam" id="PF06541">
    <property type="entry name" value="ABC_trans_CmpB"/>
    <property type="match status" value="1"/>
</dbReference>
<feature type="transmembrane region" description="Helical" evidence="1">
    <location>
        <begin position="66"/>
        <end position="87"/>
    </location>
</feature>
<comment type="caution">
    <text evidence="2">The sequence shown here is derived from an EMBL/GenBank/DDBJ whole genome shotgun (WGS) entry which is preliminary data.</text>
</comment>
<keyword evidence="1" id="KW-1133">Transmembrane helix</keyword>
<gene>
    <name evidence="2" type="ORF">SAMN06295909_0677</name>
</gene>
<dbReference type="EMBL" id="FXWJ01000001">
    <property type="protein sequence ID" value="SMQ62025.1"/>
    <property type="molecule type" value="Genomic_DNA"/>
</dbReference>
<feature type="transmembrane region" description="Helical" evidence="1">
    <location>
        <begin position="6"/>
        <end position="27"/>
    </location>
</feature>
<organism evidence="2 3">
    <name type="scientific">Plantibacter elymi</name>
    <name type="common">nom. nud.</name>
    <dbReference type="NCBI Taxonomy" id="199708"/>
    <lineage>
        <taxon>Bacteria</taxon>
        <taxon>Bacillati</taxon>
        <taxon>Actinomycetota</taxon>
        <taxon>Actinomycetes</taxon>
        <taxon>Micrococcales</taxon>
        <taxon>Microbacteriaceae</taxon>
        <taxon>Plantibacter</taxon>
    </lineage>
</organism>
<protein>
    <submittedName>
        <fullName evidence="2">Uncharacterized membrane protein</fullName>
    </submittedName>
</protein>
<proteinExistence type="predicted"/>
<evidence type="ECO:0000313" key="2">
    <source>
        <dbReference type="EMBL" id="SMQ62025.1"/>
    </source>
</evidence>
<dbReference type="RefSeq" id="WP_086472848.1">
    <property type="nucleotide sequence ID" value="NZ_FXWJ01000001.1"/>
</dbReference>
<dbReference type="InterPro" id="IPR010540">
    <property type="entry name" value="CmpB_TMEM229"/>
</dbReference>
<keyword evidence="1" id="KW-0812">Transmembrane</keyword>
<keyword evidence="1" id="KW-0472">Membrane</keyword>
<reference evidence="2 3" key="1">
    <citation type="submission" date="2017-04" db="EMBL/GenBank/DDBJ databases">
        <authorList>
            <person name="Varghese N."/>
            <person name="Submissions S."/>
        </authorList>
    </citation>
    <scope>NUCLEOTIDE SEQUENCE [LARGE SCALE GENOMIC DNA]</scope>
    <source>
        <strain evidence="2 3">VKM Ac-1784</strain>
    </source>
</reference>
<dbReference type="Proteomes" id="UP000194464">
    <property type="component" value="Unassembled WGS sequence"/>
</dbReference>
<feature type="transmembrane region" description="Helical" evidence="1">
    <location>
        <begin position="108"/>
        <end position="129"/>
    </location>
</feature>
<feature type="transmembrane region" description="Helical" evidence="1">
    <location>
        <begin position="135"/>
        <end position="160"/>
    </location>
</feature>
<name>A0ABY1RBY5_9MICO</name>
<accession>A0ABY1RBY5</accession>
<feature type="transmembrane region" description="Helical" evidence="1">
    <location>
        <begin position="39"/>
        <end position="60"/>
    </location>
</feature>